<protein>
    <submittedName>
        <fullName evidence="1">SP-containing protein</fullName>
    </submittedName>
</protein>
<dbReference type="GeneID" id="90541416"/>
<proteinExistence type="predicted"/>
<dbReference type="AlphaFoldDB" id="A0AAX4JC98"/>
<dbReference type="Proteomes" id="UP001334084">
    <property type="component" value="Chromosome 5"/>
</dbReference>
<dbReference type="KEGG" id="vnx:VNE69_05192"/>
<dbReference type="EMBL" id="CP142730">
    <property type="protein sequence ID" value="WUR03603.1"/>
    <property type="molecule type" value="Genomic_DNA"/>
</dbReference>
<gene>
    <name evidence="1" type="ORF">VNE69_05192</name>
</gene>
<evidence type="ECO:0000313" key="2">
    <source>
        <dbReference type="Proteomes" id="UP001334084"/>
    </source>
</evidence>
<reference evidence="1" key="1">
    <citation type="journal article" date="2024" name="BMC Genomics">
        <title>Functional annotation of a divergent genome using sequence and structure-based similarity.</title>
        <authorList>
            <person name="Svedberg D."/>
            <person name="Winiger R.R."/>
            <person name="Berg A."/>
            <person name="Sharma H."/>
            <person name="Tellgren-Roth C."/>
            <person name="Debrunner-Vossbrinck B.A."/>
            <person name="Vossbrinck C.R."/>
            <person name="Barandun J."/>
        </authorList>
    </citation>
    <scope>NUCLEOTIDE SEQUENCE</scope>
    <source>
        <strain evidence="1">Illinois isolate</strain>
    </source>
</reference>
<dbReference type="RefSeq" id="XP_065329748.1">
    <property type="nucleotide sequence ID" value="XM_065473676.1"/>
</dbReference>
<keyword evidence="2" id="KW-1185">Reference proteome</keyword>
<organism evidence="1 2">
    <name type="scientific">Vairimorpha necatrix</name>
    <dbReference type="NCBI Taxonomy" id="6039"/>
    <lineage>
        <taxon>Eukaryota</taxon>
        <taxon>Fungi</taxon>
        <taxon>Fungi incertae sedis</taxon>
        <taxon>Microsporidia</taxon>
        <taxon>Nosematidae</taxon>
        <taxon>Vairimorpha</taxon>
    </lineage>
</organism>
<accession>A0AAX4JC98</accession>
<evidence type="ECO:0000313" key="1">
    <source>
        <dbReference type="EMBL" id="WUR03603.1"/>
    </source>
</evidence>
<sequence>MRYPFCVNIVLFMLNCIKSSIKIDESLKEAINSTTDVCEPLVKHFYENFSPDLKFHIFYDFIWNSMTDHEIFSRMTVNDSSENSFKNRSDSLKEKFFEYVIYGKFNPNNIISKEEKVLVTEIIYGSTEFYDILRMCYKDVIDNSNNATETIQEIIRQHTCFVQNGINAQLPLPVIKMCKGQLNTYDDCFGPNGREHFDIFIKNNSELLSRAECINSNVYYSQIDLIPKYRRDSTIETSTNEIDINYQTNINEESSISIETILTEVNIFNLSKPIKNFYNITEHISSEDQKDTSIGGMKAENLLLGNDNLINGTIPENHSKISRKYTGESYNSFDPTTIDTNKLSDYLAGGML</sequence>
<name>A0AAX4JC98_9MICR</name>